<dbReference type="InterPro" id="IPR002789">
    <property type="entry name" value="HerA_central"/>
</dbReference>
<keyword evidence="3" id="KW-0347">Helicase</keyword>
<dbReference type="PANTHER" id="PTHR42957:SF1">
    <property type="entry name" value="HELICASE MJ1565-RELATED"/>
    <property type="match status" value="1"/>
</dbReference>
<dbReference type="GO" id="GO:0005524">
    <property type="term" value="F:ATP binding"/>
    <property type="evidence" value="ECO:0007669"/>
    <property type="project" value="UniProtKB-KW"/>
</dbReference>
<evidence type="ECO:0000259" key="9">
    <source>
        <dbReference type="Pfam" id="PF05872"/>
    </source>
</evidence>
<keyword evidence="4 10" id="KW-0067">ATP-binding</keyword>
<accession>A0ABT5XP19</accession>
<protein>
    <submittedName>
        <fullName evidence="10">ATP-binding protein</fullName>
    </submittedName>
</protein>
<evidence type="ECO:0000256" key="3">
    <source>
        <dbReference type="ARBA" id="ARBA00022806"/>
    </source>
</evidence>
<name>A0ABT5XP19_9FLAO</name>
<dbReference type="EMBL" id="JARFVA010000003">
    <property type="protein sequence ID" value="MDF0707641.1"/>
    <property type="molecule type" value="Genomic_DNA"/>
</dbReference>
<dbReference type="Pfam" id="PF01935">
    <property type="entry name" value="DUF87"/>
    <property type="match status" value="1"/>
</dbReference>
<evidence type="ECO:0000313" key="11">
    <source>
        <dbReference type="Proteomes" id="UP001217083"/>
    </source>
</evidence>
<keyword evidence="11" id="KW-1185">Reference proteome</keyword>
<dbReference type="PANTHER" id="PTHR42957">
    <property type="entry name" value="HELICASE MJ1565-RELATED"/>
    <property type="match status" value="1"/>
</dbReference>
<evidence type="ECO:0000259" key="8">
    <source>
        <dbReference type="Pfam" id="PF01935"/>
    </source>
</evidence>
<sequence length="599" mass="66968">MIDQIHTIIGQVKSVNGSRLSIKLSDDFKSSMPIINGIVYRIGQIGSFVRIPLGYAHLYGIVTQAGADAIPEKLINKETFEDHQQGMRWISVVLVGERVRNRFERGVIQYPTPDDEVHLVTIDDLRIIYSEIDSESSLTVGQISASESLPAHIDLNKFLSRHSAIVGSTGSGKSNTVSIILDAIASNEKFKSSRILLIDPHGEYNETLKAHSKVFKIGADKANNENELKIPFWALPYNELFSVFPGTLKETASDSIRVEIQKRKIESAKHLNKPPLEHSLNADSPIPFSINQLWYDLDDFEKQVFNKVKVGTDTELQLVERIEDGDSEKLIPSQHHPPATGGGNPNINRGAMGILTYLNGVRNRILDDRYKFLFDLDDYHPDIDGNVKRDLDFLLSDWLNHDSPITILDLSGVPSEIMTSISGTILKIIYDSLFWGQELNVGGRNQPIMLALEEAHSYLKAGENSISSRIVQTIAKEGRKYGVGLLLITQRPSELDETVLSQLGSLIALRMTNSKDRGHVGSVMPDDLNDLVSILPSLRTGEGLVMGEAVKIPSRVKFDKIPYAPKSSDPLVSESWIKDKPDSKEYEELMLRWRNRKLK</sequence>
<comment type="caution">
    <text evidence="10">The sequence shown here is derived from an EMBL/GenBank/DDBJ whole genome shotgun (WGS) entry which is preliminary data.</text>
</comment>
<feature type="domain" description="Helicase HerA-like C-terminal" evidence="9">
    <location>
        <begin position="440"/>
        <end position="559"/>
    </location>
</feature>
<dbReference type="SUPFAM" id="SSF52540">
    <property type="entry name" value="P-loop containing nucleoside triphosphate hydrolases"/>
    <property type="match status" value="1"/>
</dbReference>
<organism evidence="10 11">
    <name type="scientific">Flagellimonas okinawensis</name>
    <dbReference type="NCBI Taxonomy" id="3031324"/>
    <lineage>
        <taxon>Bacteria</taxon>
        <taxon>Pseudomonadati</taxon>
        <taxon>Bacteroidota</taxon>
        <taxon>Flavobacteriia</taxon>
        <taxon>Flavobacteriales</taxon>
        <taxon>Flavobacteriaceae</taxon>
        <taxon>Flagellimonas</taxon>
    </lineage>
</organism>
<evidence type="ECO:0000256" key="6">
    <source>
        <dbReference type="ARBA" id="ARBA00023235"/>
    </source>
</evidence>
<feature type="domain" description="Helicase HerA central" evidence="8">
    <location>
        <begin position="139"/>
        <end position="428"/>
    </location>
</feature>
<keyword evidence="1" id="KW-0547">Nucleotide-binding</keyword>
<evidence type="ECO:0000256" key="2">
    <source>
        <dbReference type="ARBA" id="ARBA00022801"/>
    </source>
</evidence>
<keyword evidence="6" id="KW-0413">Isomerase</keyword>
<dbReference type="Proteomes" id="UP001217083">
    <property type="component" value="Unassembled WGS sequence"/>
</dbReference>
<evidence type="ECO:0000256" key="1">
    <source>
        <dbReference type="ARBA" id="ARBA00022741"/>
    </source>
</evidence>
<dbReference type="InterPro" id="IPR008571">
    <property type="entry name" value="HerA-like"/>
</dbReference>
<evidence type="ECO:0000256" key="7">
    <source>
        <dbReference type="SAM" id="MobiDB-lite"/>
    </source>
</evidence>
<evidence type="ECO:0000313" key="10">
    <source>
        <dbReference type="EMBL" id="MDF0707641.1"/>
    </source>
</evidence>
<keyword evidence="5" id="KW-0238">DNA-binding</keyword>
<dbReference type="InterPro" id="IPR033186">
    <property type="entry name" value="HerA_C"/>
</dbReference>
<dbReference type="InterPro" id="IPR027417">
    <property type="entry name" value="P-loop_NTPase"/>
</dbReference>
<dbReference type="RefSeq" id="WP_275649616.1">
    <property type="nucleotide sequence ID" value="NZ_JARFVA010000003.1"/>
</dbReference>
<keyword evidence="2" id="KW-0378">Hydrolase</keyword>
<dbReference type="Pfam" id="PF05872">
    <property type="entry name" value="HerA_C"/>
    <property type="match status" value="1"/>
</dbReference>
<dbReference type="Gene3D" id="3.40.50.300">
    <property type="entry name" value="P-loop containing nucleotide triphosphate hydrolases"/>
    <property type="match status" value="2"/>
</dbReference>
<gene>
    <name evidence="10" type="ORF">PY091_10475</name>
</gene>
<evidence type="ECO:0000256" key="4">
    <source>
        <dbReference type="ARBA" id="ARBA00022840"/>
    </source>
</evidence>
<evidence type="ECO:0000256" key="5">
    <source>
        <dbReference type="ARBA" id="ARBA00023125"/>
    </source>
</evidence>
<proteinExistence type="predicted"/>
<feature type="region of interest" description="Disordered" evidence="7">
    <location>
        <begin position="327"/>
        <end position="347"/>
    </location>
</feature>
<reference evidence="10 11" key="1">
    <citation type="submission" date="2023-03" db="EMBL/GenBank/DDBJ databases">
        <title>Muricauda XX sp. nov. and Muricauda XXX sp. nov., two novel species isolated from Okinawa Trough.</title>
        <authorList>
            <person name="Cao W."/>
            <person name="Deng X."/>
        </authorList>
    </citation>
    <scope>NUCLEOTIDE SEQUENCE [LARGE SCALE GENOMIC DNA]</scope>
    <source>
        <strain evidence="10 11">81s02</strain>
    </source>
</reference>